<protein>
    <submittedName>
        <fullName evidence="2">Uncharacterized protein</fullName>
    </submittedName>
</protein>
<geneLocation type="plasmid" evidence="2">
    <name>plasmid3</name>
</geneLocation>
<gene>
    <name evidence="1" type="ORF">NIES23_54990</name>
    <name evidence="2" type="ORF">NIES23_61820</name>
</gene>
<dbReference type="Proteomes" id="UP000217507">
    <property type="component" value="Plasmid Plasmid1 dna"/>
</dbReference>
<keyword evidence="2" id="KW-0614">Plasmid</keyword>
<dbReference type="EMBL" id="AP018219">
    <property type="protein sequence ID" value="BAY73354.1"/>
    <property type="molecule type" value="Genomic_DNA"/>
</dbReference>
<organism evidence="2 3">
    <name type="scientific">Trichormus variabilis NIES-23</name>
    <dbReference type="NCBI Taxonomy" id="1973479"/>
    <lineage>
        <taxon>Bacteria</taxon>
        <taxon>Bacillati</taxon>
        <taxon>Cyanobacteriota</taxon>
        <taxon>Cyanophyceae</taxon>
        <taxon>Nostocales</taxon>
        <taxon>Nostocaceae</taxon>
        <taxon>Trichormus</taxon>
    </lineage>
</organism>
<evidence type="ECO:0000313" key="2">
    <source>
        <dbReference type="EMBL" id="BAY73354.1"/>
    </source>
</evidence>
<sequence>MDAANTRGYDWDGLGTFIGVINQSVCGSYSYLLSTQYLTMKVIVTVVETITSEAHVDIPDELTQEAIKEEIVSRYNSGQIATDFNIAQVDFVSISAQIITQNG</sequence>
<accession>A0A1Z4KWL8</accession>
<dbReference type="Proteomes" id="UP000217507">
    <property type="component" value="Plasmid Plasmid3 dna"/>
</dbReference>
<evidence type="ECO:0000313" key="3">
    <source>
        <dbReference type="Proteomes" id="UP000217507"/>
    </source>
</evidence>
<dbReference type="EMBL" id="AP018217">
    <property type="protein sequence ID" value="BAY72671.1"/>
    <property type="molecule type" value="Genomic_DNA"/>
</dbReference>
<name>A0A1Z4KWL8_ANAVA</name>
<proteinExistence type="predicted"/>
<reference evidence="2 3" key="1">
    <citation type="submission" date="2017-06" db="EMBL/GenBank/DDBJ databases">
        <title>Genome sequencing of cyanobaciteial culture collection at National Institute for Environmental Studies (NIES).</title>
        <authorList>
            <person name="Hirose Y."/>
            <person name="Shimura Y."/>
            <person name="Fujisawa T."/>
            <person name="Nakamura Y."/>
            <person name="Kawachi M."/>
        </authorList>
    </citation>
    <scope>NUCLEOTIDE SEQUENCE [LARGE SCALE GENOMIC DNA]</scope>
    <source>
        <strain evidence="2 3">NIES-23</strain>
        <plasmid evidence="3">Plasmid Plasmid1 dna</plasmid>
        <plasmid evidence="3">Plasmid Plasmid3 dna</plasmid>
        <plasmid evidence="1">plasmid1</plasmid>
        <plasmid evidence="2">plasmid3</plasmid>
    </source>
</reference>
<dbReference type="AlphaFoldDB" id="A0A1Z4KWL8"/>
<evidence type="ECO:0000313" key="1">
    <source>
        <dbReference type="EMBL" id="BAY72671.1"/>
    </source>
</evidence>
<geneLocation type="plasmid" evidence="1">
    <name>plasmid1</name>
</geneLocation>